<proteinExistence type="predicted"/>
<dbReference type="GO" id="GO:0004843">
    <property type="term" value="F:cysteine-type deubiquitinase activity"/>
    <property type="evidence" value="ECO:0007669"/>
    <property type="project" value="InterPro"/>
</dbReference>
<dbReference type="FunCoup" id="A0A3Q3MAX4">
    <property type="interactions" value="597"/>
</dbReference>
<evidence type="ECO:0000313" key="2">
    <source>
        <dbReference type="Ensembl" id="ENSMAMP00000019886.1"/>
    </source>
</evidence>
<evidence type="ECO:0000259" key="1">
    <source>
        <dbReference type="PROSITE" id="PS50235"/>
    </source>
</evidence>
<dbReference type="GO" id="GO:0005829">
    <property type="term" value="C:cytosol"/>
    <property type="evidence" value="ECO:0007669"/>
    <property type="project" value="TreeGrafter"/>
</dbReference>
<protein>
    <submittedName>
        <fullName evidence="2">Ubl carboxyl-terminal hydrolase 18-like</fullName>
    </submittedName>
</protein>
<keyword evidence="3" id="KW-1185">Reference proteome</keyword>
<organism evidence="2 3">
    <name type="scientific">Mastacembelus armatus</name>
    <name type="common">zig-zag eel</name>
    <dbReference type="NCBI Taxonomy" id="205130"/>
    <lineage>
        <taxon>Eukaryota</taxon>
        <taxon>Metazoa</taxon>
        <taxon>Chordata</taxon>
        <taxon>Craniata</taxon>
        <taxon>Vertebrata</taxon>
        <taxon>Euteleostomi</taxon>
        <taxon>Actinopterygii</taxon>
        <taxon>Neopterygii</taxon>
        <taxon>Teleostei</taxon>
        <taxon>Neoteleostei</taxon>
        <taxon>Acanthomorphata</taxon>
        <taxon>Anabantaria</taxon>
        <taxon>Synbranchiformes</taxon>
        <taxon>Mastacembelidae</taxon>
        <taxon>Mastacembelus</taxon>
    </lineage>
</organism>
<reference evidence="2" key="1">
    <citation type="submission" date="2025-08" db="UniProtKB">
        <authorList>
            <consortium name="Ensembl"/>
        </authorList>
    </citation>
    <scope>IDENTIFICATION</scope>
</reference>
<dbReference type="InterPro" id="IPR050164">
    <property type="entry name" value="Peptidase_C19"/>
</dbReference>
<accession>A0A3Q3MAX4</accession>
<dbReference type="InterPro" id="IPR028889">
    <property type="entry name" value="USP"/>
</dbReference>
<dbReference type="PANTHER" id="PTHR24006">
    <property type="entry name" value="UBIQUITIN CARBOXYL-TERMINAL HYDROLASE"/>
    <property type="match status" value="1"/>
</dbReference>
<dbReference type="RefSeq" id="XP_026182282.1">
    <property type="nucleotide sequence ID" value="XM_026326497.2"/>
</dbReference>
<name>A0A3Q3MAX4_9TELE</name>
<dbReference type="Ensembl" id="ENSMAMT00000020415.2">
    <property type="protein sequence ID" value="ENSMAMP00000019886.1"/>
    <property type="gene ID" value="ENSMAMG00000013390.2"/>
</dbReference>
<dbReference type="Gene3D" id="3.90.70.10">
    <property type="entry name" value="Cysteine proteinases"/>
    <property type="match status" value="1"/>
</dbReference>
<dbReference type="InParanoid" id="A0A3Q3MAX4"/>
<dbReference type="GO" id="GO:0005634">
    <property type="term" value="C:nucleus"/>
    <property type="evidence" value="ECO:0007669"/>
    <property type="project" value="TreeGrafter"/>
</dbReference>
<dbReference type="FunFam" id="3.90.70.10:FF:000167">
    <property type="entry name" value="Ubiquitin specific peptidase 18"/>
    <property type="match status" value="1"/>
</dbReference>
<dbReference type="Proteomes" id="UP000261640">
    <property type="component" value="Unplaced"/>
</dbReference>
<sequence length="390" mass="44982">MTEQKRCKTKVKPYSCSSVADVYSETTGAFYSDQFCQTQTSRPHRELKSALMSLWFGKRSSVVRAEILLYRMRGLSNDHLSCCVNTLLQTLSATWELADLLEKWEAVDNSANSDNVPVQLKRVLAAMRSTLPEPAPHRDFLRCLDRNRVRLYTQHDADEVFLSILNFIQQQIDDKALAFEIQNLYKISVETHLQCLECSSVQTQTSYLLSLPVHIREDHNSLEACLTSFFEPQELRDINCCFCAQCGNKTPSKKGIKLLSLPRILCMHLKRFRNSRGFTQKLDCSVTFPKTFDFSETVQEAFSTNFAQDDCTYTLFAVVVHSGTASFGHYTAYVHHRMNQHWYYANDSHVKQVSWEDVQTSYGKPHRHTAYMLMYRRGLQNEEQQPELSG</sequence>
<dbReference type="STRING" id="205130.ENSMAMP00000019886"/>
<dbReference type="Pfam" id="PF00443">
    <property type="entry name" value="UCH"/>
    <property type="match status" value="1"/>
</dbReference>
<dbReference type="AlphaFoldDB" id="A0A3Q3MAX4"/>
<dbReference type="InterPro" id="IPR018200">
    <property type="entry name" value="USP_CS"/>
</dbReference>
<evidence type="ECO:0000313" key="3">
    <source>
        <dbReference type="Proteomes" id="UP000261640"/>
    </source>
</evidence>
<dbReference type="CDD" id="cd02257">
    <property type="entry name" value="Peptidase_C19"/>
    <property type="match status" value="1"/>
</dbReference>
<feature type="domain" description="USP" evidence="1">
    <location>
        <begin position="73"/>
        <end position="378"/>
    </location>
</feature>
<dbReference type="GO" id="GO:0016579">
    <property type="term" value="P:protein deubiquitination"/>
    <property type="evidence" value="ECO:0007669"/>
    <property type="project" value="InterPro"/>
</dbReference>
<dbReference type="InterPro" id="IPR038765">
    <property type="entry name" value="Papain-like_cys_pep_sf"/>
</dbReference>
<dbReference type="PROSITE" id="PS00973">
    <property type="entry name" value="USP_2"/>
    <property type="match status" value="1"/>
</dbReference>
<dbReference type="CTD" id="11274"/>
<dbReference type="SUPFAM" id="SSF54001">
    <property type="entry name" value="Cysteine proteinases"/>
    <property type="match status" value="1"/>
</dbReference>
<dbReference type="GeneTree" id="ENSGT00940000165907"/>
<dbReference type="OrthoDB" id="292964at2759"/>
<dbReference type="PANTHER" id="PTHR24006:SF796">
    <property type="entry name" value="UBL CARBOXYL-TERMINAL HYDROLASE 18-RELATED"/>
    <property type="match status" value="1"/>
</dbReference>
<dbReference type="PROSITE" id="PS50235">
    <property type="entry name" value="USP_3"/>
    <property type="match status" value="1"/>
</dbReference>
<dbReference type="InterPro" id="IPR001394">
    <property type="entry name" value="Peptidase_C19_UCH"/>
</dbReference>
<reference evidence="2" key="2">
    <citation type="submission" date="2025-09" db="UniProtKB">
        <authorList>
            <consortium name="Ensembl"/>
        </authorList>
    </citation>
    <scope>IDENTIFICATION</scope>
</reference>
<dbReference type="GeneID" id="113141878"/>